<evidence type="ECO:0000313" key="2">
    <source>
        <dbReference type="Proteomes" id="UP000664034"/>
    </source>
</evidence>
<evidence type="ECO:0000313" key="1">
    <source>
        <dbReference type="EMBL" id="MBO0936747.1"/>
    </source>
</evidence>
<organism evidence="1 2">
    <name type="scientific">Fibrella rubiginis</name>
    <dbReference type="NCBI Taxonomy" id="2817060"/>
    <lineage>
        <taxon>Bacteria</taxon>
        <taxon>Pseudomonadati</taxon>
        <taxon>Bacteroidota</taxon>
        <taxon>Cytophagia</taxon>
        <taxon>Cytophagales</taxon>
        <taxon>Spirosomataceae</taxon>
        <taxon>Fibrella</taxon>
    </lineage>
</organism>
<dbReference type="Proteomes" id="UP000664034">
    <property type="component" value="Unassembled WGS sequence"/>
</dbReference>
<protein>
    <submittedName>
        <fullName evidence="1">Uncharacterized protein</fullName>
    </submittedName>
</protein>
<sequence>MKHIKEAVRAMIKGKLQAYRVFLKEAYEHGDANKIAQLEQLISEWQKELDKLDNQ</sequence>
<comment type="caution">
    <text evidence="1">The sequence shown here is derived from an EMBL/GenBank/DDBJ whole genome shotgun (WGS) entry which is preliminary data.</text>
</comment>
<keyword evidence="2" id="KW-1185">Reference proteome</keyword>
<accession>A0A939GCU9</accession>
<proteinExistence type="predicted"/>
<dbReference type="EMBL" id="JAFMYV010000004">
    <property type="protein sequence ID" value="MBO0936747.1"/>
    <property type="molecule type" value="Genomic_DNA"/>
</dbReference>
<dbReference type="AlphaFoldDB" id="A0A939GCU9"/>
<dbReference type="RefSeq" id="WP_207364311.1">
    <property type="nucleotide sequence ID" value="NZ_JAFMYV010000004.1"/>
</dbReference>
<gene>
    <name evidence="1" type="ORF">J2I47_09350</name>
</gene>
<name>A0A939GCU9_9BACT</name>
<reference evidence="1" key="1">
    <citation type="submission" date="2021-03" db="EMBL/GenBank/DDBJ databases">
        <title>Fibrella sp. HMF5335 genome sequencing and assembly.</title>
        <authorList>
            <person name="Kang H."/>
            <person name="Kim H."/>
            <person name="Bae S."/>
            <person name="Joh K."/>
        </authorList>
    </citation>
    <scope>NUCLEOTIDE SEQUENCE</scope>
    <source>
        <strain evidence="1">HMF5335</strain>
    </source>
</reference>